<reference evidence="5" key="1">
    <citation type="submission" date="2016-10" db="EMBL/GenBank/DDBJ databases">
        <authorList>
            <person name="Varghese N."/>
            <person name="Submissions S."/>
        </authorList>
    </citation>
    <scope>NUCLEOTIDE SEQUENCE [LARGE SCALE GENOMIC DNA]</scope>
    <source>
        <strain evidence="5">CGMCC 1.10784</strain>
    </source>
</reference>
<evidence type="ECO:0000313" key="4">
    <source>
        <dbReference type="EMBL" id="SFD74706.1"/>
    </source>
</evidence>
<feature type="domain" description="N-acetyltransferase" evidence="3">
    <location>
        <begin position="4"/>
        <end position="167"/>
    </location>
</feature>
<dbReference type="RefSeq" id="WP_091182161.1">
    <property type="nucleotide sequence ID" value="NZ_FOMT01000001.1"/>
</dbReference>
<evidence type="ECO:0000256" key="1">
    <source>
        <dbReference type="ARBA" id="ARBA00022679"/>
    </source>
</evidence>
<protein>
    <submittedName>
        <fullName evidence="4">Phosphinothricin acetyltransferase</fullName>
    </submittedName>
</protein>
<dbReference type="GO" id="GO:0016747">
    <property type="term" value="F:acyltransferase activity, transferring groups other than amino-acyl groups"/>
    <property type="evidence" value="ECO:0007669"/>
    <property type="project" value="InterPro"/>
</dbReference>
<accession>A0A1I1UVB9</accession>
<sequence length="171" mass="19242">MSEILVRHATPLDIQGILTLYNQGIEDRIATLEVEPKDISYMEGWFNSRSARYSVLVAVEGAAVVGWASLNKYSLRSAYDGVADLSIYIEREHRGIGIGSMLLTKLEEVTLCSGFYKILLFTFPFNGLGQGLYRKLGYREVGIFYKQGIIDGNFVDVMAMEKILRLEDVTK</sequence>
<dbReference type="OrthoDB" id="9798006at2"/>
<dbReference type="InterPro" id="IPR000182">
    <property type="entry name" value="GNAT_dom"/>
</dbReference>
<dbReference type="Gene3D" id="3.40.630.30">
    <property type="match status" value="1"/>
</dbReference>
<dbReference type="CDD" id="cd04301">
    <property type="entry name" value="NAT_SF"/>
    <property type="match status" value="1"/>
</dbReference>
<evidence type="ECO:0000313" key="5">
    <source>
        <dbReference type="Proteomes" id="UP000198855"/>
    </source>
</evidence>
<proteinExistence type="predicted"/>
<dbReference type="PROSITE" id="PS51186">
    <property type="entry name" value="GNAT"/>
    <property type="match status" value="1"/>
</dbReference>
<dbReference type="Proteomes" id="UP000198855">
    <property type="component" value="Unassembled WGS sequence"/>
</dbReference>
<dbReference type="InterPro" id="IPR050832">
    <property type="entry name" value="Bact_Acetyltransf"/>
</dbReference>
<evidence type="ECO:0000256" key="2">
    <source>
        <dbReference type="ARBA" id="ARBA00023315"/>
    </source>
</evidence>
<dbReference type="STRING" id="1045775.SAMN05216378_1242"/>
<dbReference type="PANTHER" id="PTHR43877:SF2">
    <property type="entry name" value="AMINOALKYLPHOSPHONATE N-ACETYLTRANSFERASE-RELATED"/>
    <property type="match status" value="1"/>
</dbReference>
<organism evidence="4 5">
    <name type="scientific">Paenibacillus catalpae</name>
    <dbReference type="NCBI Taxonomy" id="1045775"/>
    <lineage>
        <taxon>Bacteria</taxon>
        <taxon>Bacillati</taxon>
        <taxon>Bacillota</taxon>
        <taxon>Bacilli</taxon>
        <taxon>Bacillales</taxon>
        <taxon>Paenibacillaceae</taxon>
        <taxon>Paenibacillus</taxon>
    </lineage>
</organism>
<dbReference type="NCBIfam" id="NF040503">
    <property type="entry name" value="resist_ArsN1a"/>
    <property type="match status" value="1"/>
</dbReference>
<name>A0A1I1UVB9_9BACL</name>
<dbReference type="InterPro" id="IPR016181">
    <property type="entry name" value="Acyl_CoA_acyltransferase"/>
</dbReference>
<dbReference type="Pfam" id="PF00583">
    <property type="entry name" value="Acetyltransf_1"/>
    <property type="match status" value="1"/>
</dbReference>
<dbReference type="SUPFAM" id="SSF55729">
    <property type="entry name" value="Acyl-CoA N-acyltransferases (Nat)"/>
    <property type="match status" value="1"/>
</dbReference>
<gene>
    <name evidence="4" type="ORF">SAMN05216378_1242</name>
</gene>
<evidence type="ECO:0000259" key="3">
    <source>
        <dbReference type="PROSITE" id="PS51186"/>
    </source>
</evidence>
<dbReference type="EMBL" id="FOMT01000001">
    <property type="protein sequence ID" value="SFD74706.1"/>
    <property type="molecule type" value="Genomic_DNA"/>
</dbReference>
<keyword evidence="5" id="KW-1185">Reference proteome</keyword>
<keyword evidence="1 4" id="KW-0808">Transferase</keyword>
<dbReference type="PANTHER" id="PTHR43877">
    <property type="entry name" value="AMINOALKYLPHOSPHONATE N-ACETYLTRANSFERASE-RELATED-RELATED"/>
    <property type="match status" value="1"/>
</dbReference>
<dbReference type="AlphaFoldDB" id="A0A1I1UVB9"/>
<keyword evidence="2" id="KW-0012">Acyltransferase</keyword>